<reference evidence="4" key="2">
    <citation type="submission" date="2025-08" db="UniProtKB">
        <authorList>
            <consortium name="Ensembl"/>
        </authorList>
    </citation>
    <scope>IDENTIFICATION</scope>
</reference>
<name>A0AAR2LVK5_PYGNA</name>
<dbReference type="InterPro" id="IPR016181">
    <property type="entry name" value="Acyl_CoA_acyltransferase"/>
</dbReference>
<dbReference type="SUPFAM" id="SSF55729">
    <property type="entry name" value="Acyl-CoA N-acyltransferases (Nat)"/>
    <property type="match status" value="1"/>
</dbReference>
<keyword evidence="5" id="KW-1185">Reference proteome</keyword>
<dbReference type="GO" id="GO:0008080">
    <property type="term" value="F:N-acetyltransferase activity"/>
    <property type="evidence" value="ECO:0007669"/>
    <property type="project" value="InterPro"/>
</dbReference>
<feature type="transmembrane region" description="Helical" evidence="2">
    <location>
        <begin position="46"/>
        <end position="63"/>
    </location>
</feature>
<dbReference type="PANTHER" id="PTHR13947">
    <property type="entry name" value="GNAT FAMILY N-ACETYLTRANSFERASE"/>
    <property type="match status" value="1"/>
</dbReference>
<reference evidence="4 5" key="1">
    <citation type="submission" date="2020-10" db="EMBL/GenBank/DDBJ databases">
        <title>Pygocentrus nattereri (red-bellied piranha) genome, fPygNat1, primary haplotype.</title>
        <authorList>
            <person name="Myers G."/>
            <person name="Meyer A."/>
            <person name="Karagic N."/>
            <person name="Pippel M."/>
            <person name="Winkler S."/>
            <person name="Tracey A."/>
            <person name="Wood J."/>
            <person name="Formenti G."/>
            <person name="Howe K."/>
            <person name="Fedrigo O."/>
            <person name="Jarvis E.D."/>
        </authorList>
    </citation>
    <scope>NUCLEOTIDE SEQUENCE [LARGE SCALE GENOMIC DNA]</scope>
</reference>
<evidence type="ECO:0000313" key="4">
    <source>
        <dbReference type="Ensembl" id="ENSPNAP00000078687.1"/>
    </source>
</evidence>
<dbReference type="GeneTree" id="ENSGT00950000182932"/>
<evidence type="ECO:0000259" key="3">
    <source>
        <dbReference type="PROSITE" id="PS51186"/>
    </source>
</evidence>
<dbReference type="Proteomes" id="UP001501920">
    <property type="component" value="Chromosome 26"/>
</dbReference>
<dbReference type="CDD" id="cd04301">
    <property type="entry name" value="NAT_SF"/>
    <property type="match status" value="1"/>
</dbReference>
<evidence type="ECO:0000256" key="1">
    <source>
        <dbReference type="ARBA" id="ARBA00022679"/>
    </source>
</evidence>
<keyword evidence="1" id="KW-0808">Transferase</keyword>
<accession>A0AAR2LVK5</accession>
<sequence length="240" mass="26810">MAEQLHPMHILIRKFQPSDHEAVRALFRDGIQEHIIPSFTHAISQPLHITVTLCFFTVGYILGGGSVVLALLAGGLWIGLLYYCCYEFYAGYVRSKLNTDMRDIAGFYLSSPDNCFWVAEAEINGQPQNMGIVAVEGKEPPDGGQKCGELFRMSVSSASRHTGLGSQLGQMVVNFCKERGFSKIVLHTSSTQSAAVALYYKMGFKLVQTPEQAEAPWWVLWLVRVSLLRMEKILQPCKDM</sequence>
<feature type="domain" description="N-acetyltransferase" evidence="3">
    <location>
        <begin position="10"/>
        <end position="235"/>
    </location>
</feature>
<dbReference type="AlphaFoldDB" id="A0AAR2LVK5"/>
<evidence type="ECO:0000313" key="5">
    <source>
        <dbReference type="Proteomes" id="UP001501920"/>
    </source>
</evidence>
<reference evidence="4" key="3">
    <citation type="submission" date="2025-09" db="UniProtKB">
        <authorList>
            <consortium name="Ensembl"/>
        </authorList>
    </citation>
    <scope>IDENTIFICATION</scope>
</reference>
<dbReference type="InterPro" id="IPR050769">
    <property type="entry name" value="NAT_camello-type"/>
</dbReference>
<keyword evidence="2" id="KW-0472">Membrane</keyword>
<dbReference type="Gene3D" id="3.40.630.30">
    <property type="match status" value="1"/>
</dbReference>
<dbReference type="InterPro" id="IPR000182">
    <property type="entry name" value="GNAT_dom"/>
</dbReference>
<evidence type="ECO:0000256" key="2">
    <source>
        <dbReference type="SAM" id="Phobius"/>
    </source>
</evidence>
<dbReference type="PROSITE" id="PS51186">
    <property type="entry name" value="GNAT"/>
    <property type="match status" value="1"/>
</dbReference>
<keyword evidence="2" id="KW-1133">Transmembrane helix</keyword>
<proteinExistence type="predicted"/>
<keyword evidence="2" id="KW-0812">Transmembrane</keyword>
<dbReference type="Pfam" id="PF00583">
    <property type="entry name" value="Acetyltransf_1"/>
    <property type="match status" value="1"/>
</dbReference>
<feature type="transmembrane region" description="Helical" evidence="2">
    <location>
        <begin position="69"/>
        <end position="92"/>
    </location>
</feature>
<protein>
    <recommendedName>
        <fullName evidence="3">N-acetyltransferase domain-containing protein</fullName>
    </recommendedName>
</protein>
<dbReference type="PANTHER" id="PTHR13947:SF58">
    <property type="entry name" value="8B (PUTATIVE,_PSEUDO-RELATED"/>
    <property type="match status" value="1"/>
</dbReference>
<organism evidence="4 5">
    <name type="scientific">Pygocentrus nattereri</name>
    <name type="common">Red-bellied piranha</name>
    <dbReference type="NCBI Taxonomy" id="42514"/>
    <lineage>
        <taxon>Eukaryota</taxon>
        <taxon>Metazoa</taxon>
        <taxon>Chordata</taxon>
        <taxon>Craniata</taxon>
        <taxon>Vertebrata</taxon>
        <taxon>Euteleostomi</taxon>
        <taxon>Actinopterygii</taxon>
        <taxon>Neopterygii</taxon>
        <taxon>Teleostei</taxon>
        <taxon>Ostariophysi</taxon>
        <taxon>Characiformes</taxon>
        <taxon>Characoidei</taxon>
        <taxon>Pygocentrus</taxon>
    </lineage>
</organism>
<dbReference type="Ensembl" id="ENSPNAT00000064303.1">
    <property type="protein sequence ID" value="ENSPNAP00000078687.1"/>
    <property type="gene ID" value="ENSPNAG00000031133.1"/>
</dbReference>